<dbReference type="InterPro" id="IPR057710">
    <property type="entry name" value="DUF7950"/>
</dbReference>
<dbReference type="EMBL" id="KI630265">
    <property type="protein sequence ID" value="EYU43068.1"/>
    <property type="molecule type" value="Genomic_DNA"/>
</dbReference>
<evidence type="ECO:0000313" key="3">
    <source>
        <dbReference type="EMBL" id="EYU43068.1"/>
    </source>
</evidence>
<reference evidence="3 4" key="1">
    <citation type="journal article" date="2013" name="Proc. Natl. Acad. Sci. U.S.A.">
        <title>Fine-scale variation in meiotic recombination in Mimulus inferred from population shotgun sequencing.</title>
        <authorList>
            <person name="Hellsten U."/>
            <person name="Wright K.M."/>
            <person name="Jenkins J."/>
            <person name="Shu S."/>
            <person name="Yuan Y."/>
            <person name="Wessler S.R."/>
            <person name="Schmutz J."/>
            <person name="Willis J.H."/>
            <person name="Rokhsar D.S."/>
        </authorList>
    </citation>
    <scope>NUCLEOTIDE SEQUENCE [LARGE SCALE GENOMIC DNA]</scope>
    <source>
        <strain evidence="4">cv. DUN x IM62</strain>
    </source>
</reference>
<accession>A0A022RTM2</accession>
<protein>
    <recommendedName>
        <fullName evidence="2">DUF7950 domain-containing protein</fullName>
    </recommendedName>
</protein>
<organism evidence="3 4">
    <name type="scientific">Erythranthe guttata</name>
    <name type="common">Yellow monkey flower</name>
    <name type="synonym">Mimulus guttatus</name>
    <dbReference type="NCBI Taxonomy" id="4155"/>
    <lineage>
        <taxon>Eukaryota</taxon>
        <taxon>Viridiplantae</taxon>
        <taxon>Streptophyta</taxon>
        <taxon>Embryophyta</taxon>
        <taxon>Tracheophyta</taxon>
        <taxon>Spermatophyta</taxon>
        <taxon>Magnoliopsida</taxon>
        <taxon>eudicotyledons</taxon>
        <taxon>Gunneridae</taxon>
        <taxon>Pentapetalae</taxon>
        <taxon>asterids</taxon>
        <taxon>lamiids</taxon>
        <taxon>Lamiales</taxon>
        <taxon>Phrymaceae</taxon>
        <taxon>Erythranthe</taxon>
    </lineage>
</organism>
<dbReference type="Proteomes" id="UP000030748">
    <property type="component" value="Unassembled WGS sequence"/>
</dbReference>
<feature type="region of interest" description="Disordered" evidence="1">
    <location>
        <begin position="37"/>
        <end position="111"/>
    </location>
</feature>
<name>A0A022RTM2_ERYGU</name>
<dbReference type="PhylomeDB" id="A0A022RTM2"/>
<dbReference type="OMA" id="GGNAKRC"/>
<dbReference type="PANTHER" id="PTHR33595:SF7">
    <property type="entry name" value="OS12G0242500 PROTEIN"/>
    <property type="match status" value="1"/>
</dbReference>
<dbReference type="Pfam" id="PF25821">
    <property type="entry name" value="DUF7950"/>
    <property type="match status" value="1"/>
</dbReference>
<dbReference type="AlphaFoldDB" id="A0A022RTM2"/>
<proteinExistence type="predicted"/>
<dbReference type="eggNOG" id="ENOG502RNZZ">
    <property type="taxonomic scope" value="Eukaryota"/>
</dbReference>
<feature type="domain" description="DUF7950" evidence="2">
    <location>
        <begin position="175"/>
        <end position="306"/>
    </location>
</feature>
<dbReference type="PANTHER" id="PTHR33595">
    <property type="entry name" value="VON WILLEBRAND FACTOR A DOMAIN PROTEIN"/>
    <property type="match status" value="1"/>
</dbReference>
<evidence type="ECO:0000256" key="1">
    <source>
        <dbReference type="SAM" id="MobiDB-lite"/>
    </source>
</evidence>
<sequence>MDQRGGCCTARYAGGGAYDMSNMGQIMLRFRPIAPKPASADGSISGGGTSWPPTAENGGLSVKTGRGKRRGRAVKGGASATALNKRSYTRKKKHSSSPENTDSGGSVSGDGKEIKTLALLPEAPSAAESRRFPALWLSLGSGGGGAGAGAEIAADGSGFLENPMEAVGRPRTVVVRSWVKVECVTDAAAVGGYVYGGIGRTDEEKVRCLDLDTCPGFVTDGMNVVRWTNAAYRRMAAGGAAEGEVDLWVEVVEGAELPVGGKEGFTCRVRVVTCGKEKMCQTVPCDVWRMGCGGFAWRLDTTAALSLGRL</sequence>
<evidence type="ECO:0000313" key="4">
    <source>
        <dbReference type="Proteomes" id="UP000030748"/>
    </source>
</evidence>
<evidence type="ECO:0000259" key="2">
    <source>
        <dbReference type="Pfam" id="PF25821"/>
    </source>
</evidence>
<gene>
    <name evidence="3" type="ORF">MIMGU_mgv1a010519mg</name>
</gene>
<keyword evidence="4" id="KW-1185">Reference proteome</keyword>
<dbReference type="STRING" id="4155.A0A022RTM2"/>